<feature type="compositionally biased region" description="Basic residues" evidence="3">
    <location>
        <begin position="901"/>
        <end position="931"/>
    </location>
</feature>
<feature type="compositionally biased region" description="Basic residues" evidence="3">
    <location>
        <begin position="653"/>
        <end position="668"/>
    </location>
</feature>
<dbReference type="GO" id="GO:0051123">
    <property type="term" value="P:RNA polymerase II preinitiation complex assembly"/>
    <property type="evidence" value="ECO:0007669"/>
    <property type="project" value="TreeGrafter"/>
</dbReference>
<reference evidence="5" key="1">
    <citation type="submission" date="2022-08" db="EMBL/GenBank/DDBJ databases">
        <title>Novel sulphate-reducing endosymbionts in the free-living metamonad Anaeramoeba.</title>
        <authorList>
            <person name="Jerlstrom-Hultqvist J."/>
            <person name="Cepicka I."/>
            <person name="Gallot-Lavallee L."/>
            <person name="Salas-Leiva D."/>
            <person name="Curtis B.A."/>
            <person name="Zahonova K."/>
            <person name="Pipaliya S."/>
            <person name="Dacks J."/>
            <person name="Roger A.J."/>
        </authorList>
    </citation>
    <scope>NUCLEOTIDE SEQUENCE</scope>
    <source>
        <strain evidence="5">Busselton2</strain>
    </source>
</reference>
<evidence type="ECO:0000256" key="1">
    <source>
        <dbReference type="ARBA" id="ARBA00004123"/>
    </source>
</evidence>
<feature type="domain" description="Transcription initiation factor TFIID subunit 1 histone acetyltransferase" evidence="4">
    <location>
        <begin position="530"/>
        <end position="755"/>
    </location>
</feature>
<feature type="compositionally biased region" description="Basic and acidic residues" evidence="3">
    <location>
        <begin position="932"/>
        <end position="942"/>
    </location>
</feature>
<dbReference type="PANTHER" id="PTHR13900:SF0">
    <property type="entry name" value="TRANSCRIPTION INITIATION FACTOR TFIID SUBUNIT 1"/>
    <property type="match status" value="1"/>
</dbReference>
<name>A0AAV7ZJB2_9EUKA</name>
<feature type="compositionally biased region" description="Low complexity" evidence="3">
    <location>
        <begin position="1361"/>
        <end position="1436"/>
    </location>
</feature>
<keyword evidence="2" id="KW-0539">Nucleus</keyword>
<comment type="caution">
    <text evidence="5">The sequence shown here is derived from an EMBL/GenBank/DDBJ whole genome shotgun (WGS) entry which is preliminary data.</text>
</comment>
<feature type="compositionally biased region" description="Basic residues" evidence="3">
    <location>
        <begin position="1544"/>
        <end position="1558"/>
    </location>
</feature>
<evidence type="ECO:0000313" key="6">
    <source>
        <dbReference type="Proteomes" id="UP001146793"/>
    </source>
</evidence>
<feature type="compositionally biased region" description="Basic and acidic residues" evidence="3">
    <location>
        <begin position="746"/>
        <end position="763"/>
    </location>
</feature>
<feature type="region of interest" description="Disordered" evidence="3">
    <location>
        <begin position="1600"/>
        <end position="1648"/>
    </location>
</feature>
<evidence type="ECO:0000259" key="4">
    <source>
        <dbReference type="Pfam" id="PF12157"/>
    </source>
</evidence>
<evidence type="ECO:0000256" key="2">
    <source>
        <dbReference type="ARBA" id="ARBA00023242"/>
    </source>
</evidence>
<feature type="region of interest" description="Disordered" evidence="3">
    <location>
        <begin position="1361"/>
        <end position="1440"/>
    </location>
</feature>
<feature type="compositionally biased region" description="Acidic residues" evidence="3">
    <location>
        <begin position="147"/>
        <end position="162"/>
    </location>
</feature>
<feature type="region of interest" description="Disordered" evidence="3">
    <location>
        <begin position="1299"/>
        <end position="1322"/>
    </location>
</feature>
<dbReference type="PANTHER" id="PTHR13900">
    <property type="entry name" value="TRANSCRIPTION INITIATION FACTOR TFIID"/>
    <property type="match status" value="1"/>
</dbReference>
<feature type="region of interest" description="Disordered" evidence="3">
    <location>
        <begin position="1542"/>
        <end position="1582"/>
    </location>
</feature>
<feature type="compositionally biased region" description="Basic and acidic residues" evidence="3">
    <location>
        <begin position="834"/>
        <end position="846"/>
    </location>
</feature>
<evidence type="ECO:0000313" key="5">
    <source>
        <dbReference type="EMBL" id="KAJ3442107.1"/>
    </source>
</evidence>
<organism evidence="5 6">
    <name type="scientific">Anaeramoeba flamelloides</name>
    <dbReference type="NCBI Taxonomy" id="1746091"/>
    <lineage>
        <taxon>Eukaryota</taxon>
        <taxon>Metamonada</taxon>
        <taxon>Anaeramoebidae</taxon>
        <taxon>Anaeramoeba</taxon>
    </lineage>
</organism>
<feature type="region of interest" description="Disordered" evidence="3">
    <location>
        <begin position="822"/>
        <end position="958"/>
    </location>
</feature>
<dbReference type="EMBL" id="JANTQA010000026">
    <property type="protein sequence ID" value="KAJ3442107.1"/>
    <property type="molecule type" value="Genomic_DNA"/>
</dbReference>
<feature type="region of interest" description="Disordered" evidence="3">
    <location>
        <begin position="304"/>
        <end position="369"/>
    </location>
</feature>
<dbReference type="InterPro" id="IPR022591">
    <property type="entry name" value="TAF1_HAT_dom"/>
</dbReference>
<dbReference type="GO" id="GO:0004402">
    <property type="term" value="F:histone acetyltransferase activity"/>
    <property type="evidence" value="ECO:0007669"/>
    <property type="project" value="InterPro"/>
</dbReference>
<feature type="compositionally biased region" description="Basic residues" evidence="3">
    <location>
        <begin position="944"/>
        <end position="958"/>
    </location>
</feature>
<dbReference type="Proteomes" id="UP001146793">
    <property type="component" value="Unassembled WGS sequence"/>
</dbReference>
<sequence>MLESNELFDFPVPLYQPDQTVNHNLSLPSTYILGEDDNGEPVLKLTDLLCPTLMNKELIGNRRRFLLLGRHLQVKKKIRSESKIQSQTAPDEERKFLSQVVLVSESESSESEKENDLSLSNTIEPVIFKPTSPIIKEKSIDNLHNEEEQESKEDKEQNDESDLNNSRGDKDMDINMNTNQIKNKNESKMQQDEDLQNLGVYGKRKKKKKEKQTKQNLLFKKPFLNPKHYLSPMSSAVFHPVEHLNWEKEIVWDDQQSKDTRNVIQDNLIPFNKELQKIKFKNNQFTVQNNFLQTLSDLEIVPNFKQNRNNGHSNDEQKEKEKEKEKEKGKQKQNNKEIEIEIEIEKENYSDTDNNSDSESEHSTKEQYEQDFRSFVYRPNMSIEKKIQDQPTIISGTTREEIEKKEKILAKCIKKKAEESTQIWSKFLNLDVLNFDNSKLYSSIIWSNSESKGKNTEALSLDLNDENILFEKRVGSNPIIFPLKEDFEIQFIKKQKRINFSKSRINQRATLPSDPFLSREAILYEPWRRYNVSHDLFYSNPLQKFNEQNVEGKLSLIHSEPALRLIGVKETWSTKDLRSFHRPEIPKKFFSREFPLFKQGMLDLDIISSYGNKKTNRSKMKKKKNKYKSSSSEKKKKKKKKKQKKRDRERERERKRKKRKEKKRKRSKFRSEKFGIGSSSSHRNNNKLREESLPAERFQTVSDLSIKEGSFVLFEYMEERPIIVQNFGMVSKIVTYYVKKNVNDTGYHDDESNENTDSKKNRSDFGVGTHYRFKEFQKGSSSNLRYMPKPLNDKRYKMIFGDQDSNSSSDNADENENLIELKSDNLNDGNSQDPKIDTMNDHDHENNSNNDNDEDYDHENNSNNNNDYDDDDDDDDYDDFDDDDESNSRKRRKYKGDFKQNKKRRRNNKRGSSKKNRRKRKKRRRRKRRKDKFLEKDLENRRMNQSRRKNRKQNLWKKKSNEKLEINEIKEELKKEHLIIQEHTDPSVFISALPLSTKIKSVQNKLFRAPIAQHEAPETDFIVCRAFDGAFYIREIPAIYTVGKTQALQEVYGPKSKKTKKMQELRLKVFLYRFLKKNNLRSIRARQVQEMHPLLSDTFIRKSLSGFLEFQKTGKKFGSWIFDPKNCPLTEKEAQELVTPEMICLFESMLAGQQYLLDRGVSSIYSLNIFSQMSLKILNNQVKEGIQILKDLLRFTPWEVSNHHISESKGKQVPFRDVYGKIGYIKQSKKSKQGIKKKKKKRESHKPLEGTQSDLRKLKLPELRQIASKFFSSSLIEKQSRWDLVHLIREKCNELDKRGEESSLTRFARNKTNQSKEQQKYSKCRQNFFNRMLNRMMYGDPLTGIEYTIPSDEEDKENENLINNNINNNNSENVNTSNSLINNNDQNNKNEQLKNVKIGNDNSRSGSNNDNSNDNSNDNKSTLLNNQSNSQNSANSGPHNQIMDMFEQELQGMMIEKKLQDEIDPTEITDVLKLEEVTKPHFTNTQLVVEIVKLKFEKDGNFEITPKRITDPELMKKYISEKKKRVGGLYLNEEEGYQRIENQKKKRKLQDRKRRILKKKEQDEKEKKKQANLKKNDDSSVINFSNGKLQLNVSSIIDQEQLNKQKNSKNKNKSSSSKRRSKKIIKSKKNKKSKRRSEEYDYSNLNSD</sequence>
<feature type="compositionally biased region" description="Basic and acidic residues" evidence="3">
    <location>
        <begin position="313"/>
        <end position="349"/>
    </location>
</feature>
<dbReference type="InterPro" id="IPR040240">
    <property type="entry name" value="TAF1"/>
</dbReference>
<feature type="compositionally biased region" description="Acidic residues" evidence="3">
    <location>
        <begin position="867"/>
        <end position="885"/>
    </location>
</feature>
<feature type="domain" description="Transcription initiation factor TFIID subunit 1 histone acetyltransferase" evidence="4">
    <location>
        <begin position="954"/>
        <end position="1268"/>
    </location>
</feature>
<feature type="region of interest" description="Disordered" evidence="3">
    <location>
        <begin position="137"/>
        <end position="174"/>
    </location>
</feature>
<dbReference type="GO" id="GO:0016251">
    <property type="term" value="F:RNA polymerase II general transcription initiation factor activity"/>
    <property type="evidence" value="ECO:0007669"/>
    <property type="project" value="InterPro"/>
</dbReference>
<feature type="compositionally biased region" description="Basic and acidic residues" evidence="3">
    <location>
        <begin position="137"/>
        <end position="146"/>
    </location>
</feature>
<evidence type="ECO:0000256" key="3">
    <source>
        <dbReference type="SAM" id="MobiDB-lite"/>
    </source>
</evidence>
<feature type="compositionally biased region" description="Basic and acidic residues" evidence="3">
    <location>
        <begin position="1559"/>
        <end position="1578"/>
    </location>
</feature>
<feature type="compositionally biased region" description="Basic residues" evidence="3">
    <location>
        <begin position="1229"/>
        <end position="1244"/>
    </location>
</feature>
<proteinExistence type="predicted"/>
<feature type="compositionally biased region" description="Basic residues" evidence="3">
    <location>
        <begin position="1606"/>
        <end position="1635"/>
    </location>
</feature>
<feature type="compositionally biased region" description="Basic residues" evidence="3">
    <location>
        <begin position="614"/>
        <end position="627"/>
    </location>
</feature>
<feature type="region of interest" description="Disordered" evidence="3">
    <location>
        <begin position="746"/>
        <end position="766"/>
    </location>
</feature>
<feature type="region of interest" description="Disordered" evidence="3">
    <location>
        <begin position="1229"/>
        <end position="1254"/>
    </location>
</feature>
<dbReference type="GO" id="GO:0017025">
    <property type="term" value="F:TBP-class protein binding"/>
    <property type="evidence" value="ECO:0007669"/>
    <property type="project" value="InterPro"/>
</dbReference>
<feature type="region of interest" description="Disordered" evidence="3">
    <location>
        <begin position="613"/>
        <end position="692"/>
    </location>
</feature>
<dbReference type="GO" id="GO:0005669">
    <property type="term" value="C:transcription factor TFIID complex"/>
    <property type="evidence" value="ECO:0007669"/>
    <property type="project" value="InterPro"/>
</dbReference>
<protein>
    <submittedName>
        <fullName evidence="5">Transcription initiation factor tfiid subunit</fullName>
    </submittedName>
</protein>
<gene>
    <name evidence="5" type="ORF">M0812_11837</name>
</gene>
<dbReference type="Pfam" id="PF12157">
    <property type="entry name" value="DUF3591"/>
    <property type="match status" value="2"/>
</dbReference>
<feature type="compositionally biased region" description="Basic and acidic residues" evidence="3">
    <location>
        <begin position="359"/>
        <end position="369"/>
    </location>
</feature>
<accession>A0AAV7ZJB2</accession>
<comment type="subcellular location">
    <subcellularLocation>
        <location evidence="1">Nucleus</location>
    </subcellularLocation>
</comment>
<feature type="compositionally biased region" description="Basic residues" evidence="3">
    <location>
        <begin position="634"/>
        <end position="645"/>
    </location>
</feature>
<feature type="compositionally biased region" description="Polar residues" evidence="3">
    <location>
        <begin position="1304"/>
        <end position="1316"/>
    </location>
</feature>